<evidence type="ECO:0000313" key="1">
    <source>
        <dbReference type="EMBL" id="QFP96570.1"/>
    </source>
</evidence>
<evidence type="ECO:0000313" key="2">
    <source>
        <dbReference type="Proteomes" id="UP000326163"/>
    </source>
</evidence>
<accession>A0A5P8DEJ7</accession>
<protein>
    <submittedName>
        <fullName evidence="1">Uncharacterized protein</fullName>
    </submittedName>
</protein>
<reference evidence="1 2" key="1">
    <citation type="submission" date="2019-09" db="EMBL/GenBank/DDBJ databases">
        <authorList>
            <person name="Cruz T."/>
            <person name="Bhardwaj A."/>
            <person name="Birdinc S."/>
            <person name="Bormett K."/>
            <person name="Burke B."/>
            <person name="Callin M."/>
            <person name="Chagpar M."/>
            <person name="Cline E."/>
            <person name="Crank I."/>
            <person name="Damge R."/>
            <person name="Dejoie J."/>
            <person name="Delisi D."/>
            <person name="Everett N."/>
            <person name="Fu C."/>
            <person name="Garimella S."/>
            <person name="Georgiev A.N."/>
            <person name="Hand M."/>
            <person name="Harris A."/>
            <person name="Howard B."/>
            <person name="Ischinger J."/>
            <person name="Jaeger M."/>
            <person name="Jammer K."/>
            <person name="Jang J."/>
            <person name="Jiang C."/>
            <person name="Johnson L."/>
            <person name="Jones C."/>
            <person name="Joseph G."/>
            <person name="Kim E.B."/>
            <person name="Lietzke E."/>
            <person name="Liu S."/>
            <person name="Liu M."/>
            <person name="Martinez E."/>
            <person name="Martinez M."/>
            <person name="Mavrenovic B."/>
            <person name="McCrea K."/>
            <person name="Mehling M."/>
            <person name="Murphy A."/>
            <person name="Myers K."/>
            <person name="Nguyen Q."/>
            <person name="O'Neill M."/>
            <person name="Oparah L."/>
            <person name="Pandolfi P."/>
            <person name="Patil N."/>
            <person name="Pineau M."/>
            <person name="San Martin Lopez J."/>
            <person name="Sanders E."/>
            <person name="Selvia G."/>
            <person name="Snyder K."/>
            <person name="Sorrell T."/>
            <person name="Torres S."/>
            <person name="Trigg L."/>
            <person name="Troyer K."/>
            <person name="Turner K."/>
            <person name="Vu B."/>
            <person name="Wilson R."/>
            <person name="Wollensak R."/>
            <person name="Wyss Y.T."/>
            <person name="Yoo E."/>
            <person name="Zhao N."/>
            <person name="Bell S.K."/>
            <person name="Chan J.Y."/>
            <person name="Kerstiens E.A."/>
            <person name="Krampen J.M."/>
            <person name="Larson A.M."/>
            <person name="Reuhs M.P."/>
            <person name="Riedel J.T."/>
            <person name="Sanchez C."/>
            <person name="Smith G.V."/>
            <person name="Okekeogbu I.O."/>
            <person name="Clase K.L."/>
            <person name="Gainey M.D."/>
            <person name="Garlena R.A."/>
            <person name="Russell D.A."/>
            <person name="Pope W.H."/>
            <person name="Jacobs-Sera D."/>
            <person name="Hatfull G.F."/>
        </authorList>
    </citation>
    <scope>NUCLEOTIDE SEQUENCE [LARGE SCALE GENOMIC DNA]</scope>
</reference>
<sequence length="84" mass="9564">MADCGHEKVPGEPIEIGDMLGHDQEPNLITGRVFGFIKSAPVLVIARRYRDQTEKWPSGEFFATAIPFPHRHDCGECKRFIWPL</sequence>
<organism evidence="1 2">
    <name type="scientific">Mycobacterium phage Smooch</name>
    <dbReference type="NCBI Taxonomy" id="2652896"/>
    <lineage>
        <taxon>Viruses</taxon>
        <taxon>Duplodnaviria</taxon>
        <taxon>Heunggongvirae</taxon>
        <taxon>Uroviricota</taxon>
        <taxon>Caudoviricetes</taxon>
        <taxon>Corndogvirus</taxon>
        <taxon>Mycobacterium phage Corndog</taxon>
    </lineage>
</organism>
<proteinExistence type="predicted"/>
<name>A0A5P8DEJ7_BPMCO</name>
<dbReference type="Proteomes" id="UP000326163">
    <property type="component" value="Genome"/>
</dbReference>
<dbReference type="EMBL" id="MN428052">
    <property type="protein sequence ID" value="QFP96570.1"/>
    <property type="molecule type" value="Genomic_DNA"/>
</dbReference>
<gene>
    <name evidence="1" type="primary">79</name>
    <name evidence="1" type="ORF">SEA_SMOOCH_79</name>
</gene>